<dbReference type="Proteomes" id="UP000187203">
    <property type="component" value="Unassembled WGS sequence"/>
</dbReference>
<evidence type="ECO:0000313" key="2">
    <source>
        <dbReference type="Proteomes" id="UP000187203"/>
    </source>
</evidence>
<evidence type="ECO:0000313" key="1">
    <source>
        <dbReference type="EMBL" id="OMP13304.1"/>
    </source>
</evidence>
<accession>A0A1R3L1S4</accession>
<comment type="caution">
    <text evidence="1">The sequence shown here is derived from an EMBL/GenBank/DDBJ whole genome shotgun (WGS) entry which is preliminary data.</text>
</comment>
<gene>
    <name evidence="1" type="ORF">COLO4_01909</name>
</gene>
<keyword evidence="2" id="KW-1185">Reference proteome</keyword>
<name>A0A1R3L1S4_9ROSI</name>
<sequence>MPVGRGLGHGVGGDDAARAGLVVDDDGLAQLRGQLLRHHARGDVGHAACAKGHDDADGLVRQGLCLAGDGCQQQGRAGQGAAREAAFVHG</sequence>
<reference evidence="2" key="1">
    <citation type="submission" date="2013-09" db="EMBL/GenBank/DDBJ databases">
        <title>Corchorus olitorius genome sequencing.</title>
        <authorList>
            <person name="Alam M."/>
            <person name="Haque M.S."/>
            <person name="Islam M.S."/>
            <person name="Emdad E.M."/>
            <person name="Islam M.M."/>
            <person name="Ahmed B."/>
            <person name="Halim A."/>
            <person name="Hossen Q.M.M."/>
            <person name="Hossain M.Z."/>
            <person name="Ahmed R."/>
            <person name="Khan M.M."/>
            <person name="Islam R."/>
            <person name="Rashid M.M."/>
            <person name="Khan S.A."/>
            <person name="Rahman M.S."/>
            <person name="Alam M."/>
            <person name="Yahiya A.S."/>
            <person name="Khan M.S."/>
            <person name="Azam M.S."/>
            <person name="Haque T."/>
            <person name="Lashkar M.Z.H."/>
            <person name="Akhand A.I."/>
            <person name="Morshed G."/>
            <person name="Roy S."/>
            <person name="Uddin K.S."/>
            <person name="Rabeya T."/>
            <person name="Hossain A.S."/>
            <person name="Chowdhury A."/>
            <person name="Snigdha A.R."/>
            <person name="Mortoza M.S."/>
            <person name="Matin S.A."/>
            <person name="Hoque S.M.E."/>
            <person name="Islam M.K."/>
            <person name="Roy D.K."/>
            <person name="Haider R."/>
            <person name="Moosa M.M."/>
            <person name="Elias S.M."/>
            <person name="Hasan A.M."/>
            <person name="Jahan S."/>
            <person name="Shafiuddin M."/>
            <person name="Mahmood N."/>
            <person name="Shommy N.S."/>
        </authorList>
    </citation>
    <scope>NUCLEOTIDE SEQUENCE [LARGE SCALE GENOMIC DNA]</scope>
    <source>
        <strain evidence="2">cv. O-4</strain>
    </source>
</reference>
<proteinExistence type="predicted"/>
<organism evidence="1 2">
    <name type="scientific">Corchorus olitorius</name>
    <dbReference type="NCBI Taxonomy" id="93759"/>
    <lineage>
        <taxon>Eukaryota</taxon>
        <taxon>Viridiplantae</taxon>
        <taxon>Streptophyta</taxon>
        <taxon>Embryophyta</taxon>
        <taxon>Tracheophyta</taxon>
        <taxon>Spermatophyta</taxon>
        <taxon>Magnoliopsida</taxon>
        <taxon>eudicotyledons</taxon>
        <taxon>Gunneridae</taxon>
        <taxon>Pentapetalae</taxon>
        <taxon>rosids</taxon>
        <taxon>malvids</taxon>
        <taxon>Malvales</taxon>
        <taxon>Malvaceae</taxon>
        <taxon>Grewioideae</taxon>
        <taxon>Apeibeae</taxon>
        <taxon>Corchorus</taxon>
    </lineage>
</organism>
<feature type="non-terminal residue" evidence="1">
    <location>
        <position position="90"/>
    </location>
</feature>
<dbReference type="EMBL" id="AWUE01004604">
    <property type="protein sequence ID" value="OMP13304.1"/>
    <property type="molecule type" value="Genomic_DNA"/>
</dbReference>
<protein>
    <submittedName>
        <fullName evidence="1">Uncharacterized protein</fullName>
    </submittedName>
</protein>
<dbReference type="AlphaFoldDB" id="A0A1R3L1S4"/>